<proteinExistence type="predicted"/>
<evidence type="ECO:0000313" key="2">
    <source>
        <dbReference type="Proteomes" id="UP000013909"/>
    </source>
</evidence>
<evidence type="ECO:0000313" key="1">
    <source>
        <dbReference type="EMBL" id="EON78096.1"/>
    </source>
</evidence>
<dbReference type="PROSITE" id="PS51257">
    <property type="entry name" value="PROKAR_LIPOPROTEIN"/>
    <property type="match status" value="1"/>
</dbReference>
<accession>R7ZVE3</accession>
<gene>
    <name evidence="1" type="ORF">ADIS_1293</name>
</gene>
<dbReference type="AlphaFoldDB" id="R7ZVE3"/>
<dbReference type="GO" id="GO:0004553">
    <property type="term" value="F:hydrolase activity, hydrolyzing O-glycosyl compounds"/>
    <property type="evidence" value="ECO:0007669"/>
    <property type="project" value="UniProtKB-ARBA"/>
</dbReference>
<dbReference type="InterPro" id="IPR013320">
    <property type="entry name" value="ConA-like_dom_sf"/>
</dbReference>
<dbReference type="STRING" id="1232681.ADIS_1293"/>
<dbReference type="RefSeq" id="WP_010853437.1">
    <property type="nucleotide sequence ID" value="NZ_AQHR01000041.1"/>
</dbReference>
<dbReference type="GO" id="GO:0005975">
    <property type="term" value="P:carbohydrate metabolic process"/>
    <property type="evidence" value="ECO:0007669"/>
    <property type="project" value="UniProtKB-ARBA"/>
</dbReference>
<dbReference type="Gene3D" id="2.60.120.200">
    <property type="match status" value="1"/>
</dbReference>
<protein>
    <recommendedName>
        <fullName evidence="3">LamG-like jellyroll fold domain-containing protein</fullName>
    </recommendedName>
</protein>
<reference evidence="1 2" key="1">
    <citation type="submission" date="2013-02" db="EMBL/GenBank/DDBJ databases">
        <title>A novel strain isolated from Lonar lake, Maharashtra, India.</title>
        <authorList>
            <person name="Singh A."/>
        </authorList>
    </citation>
    <scope>NUCLEOTIDE SEQUENCE [LARGE SCALE GENOMIC DNA]</scope>
    <source>
        <strain evidence="1 2">AK24</strain>
    </source>
</reference>
<dbReference type="SUPFAM" id="SSF49899">
    <property type="entry name" value="Concanavalin A-like lectins/glucanases"/>
    <property type="match status" value="1"/>
</dbReference>
<keyword evidence="2" id="KW-1185">Reference proteome</keyword>
<dbReference type="OrthoDB" id="5124266at2"/>
<sequence>MLKVLVVRRFLDIALWAVLVGSLLSACKGSLSPLESYLSETEGLVAFWDFSEEEGNPRMAKGVGDFPLREINGPIPRVVGGPVSGYAAYLSDSAYFAIPNEHTGRLNIHGKNQGVTVMAWVNWEGGTGFVGGMWNEHTDGGRRQYGLFVHLPHYNGGDQVCGHISFTGKPTPPFPYSSDYSASRQTLSKGSWHFIAFTYDGTHIRSYLDGEFEERQPELIRNTKGFEGLPDGLVQSKNPYFFPDGMGDNGSDFTVGAVVLSRGMGNFFKGQLGGLAVYDRALSSHEIQKISKLININ</sequence>
<comment type="caution">
    <text evidence="1">The sequence shown here is derived from an EMBL/GenBank/DDBJ whole genome shotgun (WGS) entry which is preliminary data.</text>
</comment>
<dbReference type="Pfam" id="PF13385">
    <property type="entry name" value="Laminin_G_3"/>
    <property type="match status" value="1"/>
</dbReference>
<name>R7ZVE3_9BACT</name>
<dbReference type="EMBL" id="AQHR01000041">
    <property type="protein sequence ID" value="EON78096.1"/>
    <property type="molecule type" value="Genomic_DNA"/>
</dbReference>
<dbReference type="Proteomes" id="UP000013909">
    <property type="component" value="Unassembled WGS sequence"/>
</dbReference>
<organism evidence="1 2">
    <name type="scientific">Lunatimonas lonarensis</name>
    <dbReference type="NCBI Taxonomy" id="1232681"/>
    <lineage>
        <taxon>Bacteria</taxon>
        <taxon>Pseudomonadati</taxon>
        <taxon>Bacteroidota</taxon>
        <taxon>Cytophagia</taxon>
        <taxon>Cytophagales</taxon>
        <taxon>Cyclobacteriaceae</taxon>
    </lineage>
</organism>
<evidence type="ECO:0008006" key="3">
    <source>
        <dbReference type="Google" id="ProtNLM"/>
    </source>
</evidence>
<dbReference type="PATRIC" id="fig|1288963.3.peg.1289"/>